<dbReference type="Pfam" id="PF06890">
    <property type="entry name" value="Phage_Mu_Gp45"/>
    <property type="match status" value="1"/>
</dbReference>
<proteinExistence type="predicted"/>
<dbReference type="InterPro" id="IPR014462">
    <property type="entry name" value="Phage_Mu_Gp45"/>
</dbReference>
<dbReference type="PIRSF" id="PIRSF012337">
    <property type="entry name" value="gp45"/>
    <property type="match status" value="1"/>
</dbReference>
<dbReference type="InterPro" id="IPR013046">
    <property type="entry name" value="GpV/Gp45"/>
</dbReference>
<evidence type="ECO:0000259" key="1">
    <source>
        <dbReference type="Pfam" id="PF06890"/>
    </source>
</evidence>
<accession>A0A6F8VBY8</accession>
<dbReference type="RefSeq" id="WP_173062267.1">
    <property type="nucleotide sequence ID" value="NZ_AP022853.1"/>
</dbReference>
<dbReference type="AlphaFoldDB" id="A0A6F8VBY8"/>
<protein>
    <recommendedName>
        <fullName evidence="1">Bacteriophage Mu Gp45 N-terminal domain-containing protein</fullName>
    </recommendedName>
</protein>
<reference evidence="3" key="1">
    <citation type="submission" date="2020-03" db="EMBL/GenBank/DDBJ databases">
        <title>Complete genome sequence of sulfur-oxidizing bacterium skT11.</title>
        <authorList>
            <person name="Kanda M."/>
            <person name="Kojima H."/>
            <person name="Fukui M."/>
        </authorList>
    </citation>
    <scope>NUCLEOTIDE SEQUENCE [LARGE SCALE GENOMIC DNA]</scope>
    <source>
        <strain evidence="3">skT11</strain>
    </source>
</reference>
<evidence type="ECO:0000313" key="2">
    <source>
        <dbReference type="EMBL" id="BCB26482.1"/>
    </source>
</evidence>
<dbReference type="KEGG" id="slac:SKTS_13680"/>
<dbReference type="EMBL" id="AP022853">
    <property type="protein sequence ID" value="BCB26482.1"/>
    <property type="molecule type" value="Genomic_DNA"/>
</dbReference>
<feature type="domain" description="Bacteriophage Mu Gp45 N-terminal" evidence="1">
    <location>
        <begin position="24"/>
        <end position="91"/>
    </location>
</feature>
<dbReference type="InterPro" id="IPR053861">
    <property type="entry name" value="Phage_Mu_Gp45_N"/>
</dbReference>
<gene>
    <name evidence="2" type="ORF">SKTS_13680</name>
</gene>
<evidence type="ECO:0000313" key="3">
    <source>
        <dbReference type="Proteomes" id="UP000502260"/>
    </source>
</evidence>
<sequence length="192" mass="21017">MDIVDLIDKLTAPLRRRVRLMVSRAVLAAVNDAGGIQVVQVKLLEGEVRDGVERMQNYGFDSVPLPGAEGVMVCVGGDRDHGIVIAMDDRRYRIKGLQAGEVAVYTDEDKEPHQHRIIFKRGGAIEVLGKNITITASETARIAGDVVQIHAKSLYQFDCNGHGQKWFPDHIDTWQIGETAGTAHAIAAPEIP</sequence>
<keyword evidence="3" id="KW-1185">Reference proteome</keyword>
<dbReference type="Proteomes" id="UP000502260">
    <property type="component" value="Chromosome"/>
</dbReference>
<organism evidence="2 3">
    <name type="scientific">Sulfurimicrobium lacus</name>
    <dbReference type="NCBI Taxonomy" id="2715678"/>
    <lineage>
        <taxon>Bacteria</taxon>
        <taxon>Pseudomonadati</taxon>
        <taxon>Pseudomonadota</taxon>
        <taxon>Betaproteobacteria</taxon>
        <taxon>Nitrosomonadales</taxon>
        <taxon>Sulfuricellaceae</taxon>
        <taxon>Sulfurimicrobium</taxon>
    </lineage>
</organism>
<dbReference type="NCBIfam" id="TIGR01644">
    <property type="entry name" value="phage_P2_V"/>
    <property type="match status" value="1"/>
</dbReference>
<name>A0A6F8VBY8_9PROT</name>